<evidence type="ECO:0000313" key="2">
    <source>
        <dbReference type="EMBL" id="MDX2967236.1"/>
    </source>
</evidence>
<proteinExistence type="predicted"/>
<dbReference type="AlphaFoldDB" id="A0AAP6EMG5"/>
<evidence type="ECO:0000313" key="3">
    <source>
        <dbReference type="EMBL" id="MDX3026131.1"/>
    </source>
</evidence>
<keyword evidence="4" id="KW-1185">Reference proteome</keyword>
<comment type="caution">
    <text evidence="2">The sequence shown here is derived from an EMBL/GenBank/DDBJ whole genome shotgun (WGS) entry which is preliminary data.</text>
</comment>
<dbReference type="Proteomes" id="UP001272987">
    <property type="component" value="Unassembled WGS sequence"/>
</dbReference>
<gene>
    <name evidence="2" type="ORF">PV399_47220</name>
    <name evidence="3" type="ORF">PV666_50995</name>
</gene>
<name>A0AAP6EMG5_9ACTN</name>
<reference evidence="2 4" key="1">
    <citation type="journal article" date="2023" name="Microb. Genom.">
        <title>Mesoterricola silvestris gen. nov., sp. nov., Mesoterricola sediminis sp. nov., Geothrix oryzae sp. nov., Geothrix edaphica sp. nov., Geothrix rubra sp. nov., and Geothrix limicola sp. nov., six novel members of Acidobacteriota isolated from soils.</title>
        <authorList>
            <person name="Weisberg A.J."/>
            <person name="Pearce E."/>
            <person name="Kramer C.G."/>
            <person name="Chang J.H."/>
            <person name="Clarke C.R."/>
        </authorList>
    </citation>
    <scope>NUCLEOTIDE SEQUENCE</scope>
    <source>
        <strain evidence="3 4">NB05-1H</strain>
        <strain evidence="2">NRRL_B-16521</strain>
    </source>
</reference>
<feature type="non-terminal residue" evidence="2">
    <location>
        <position position="64"/>
    </location>
</feature>
<sequence length="64" mass="6643">MLDDLDRALVHALHLDGRAPSRACVASPAGRAPPGTHSPKLCEQGGPPAALPKRPRGSATRALR</sequence>
<evidence type="ECO:0000256" key="1">
    <source>
        <dbReference type="SAM" id="MobiDB-lite"/>
    </source>
</evidence>
<dbReference type="RefSeq" id="WP_319061214.1">
    <property type="nucleotide sequence ID" value="NZ_JARAWC010000089.1"/>
</dbReference>
<dbReference type="EMBL" id="JARAWP010000071">
    <property type="protein sequence ID" value="MDX3026131.1"/>
    <property type="molecule type" value="Genomic_DNA"/>
</dbReference>
<protein>
    <recommendedName>
        <fullName evidence="6">HTH asnC-type domain-containing protein</fullName>
    </recommendedName>
</protein>
<dbReference type="Proteomes" id="UP001282288">
    <property type="component" value="Unassembled WGS sequence"/>
</dbReference>
<accession>A0AAP6EMG5</accession>
<dbReference type="EMBL" id="JARAWC010000089">
    <property type="protein sequence ID" value="MDX2967236.1"/>
    <property type="molecule type" value="Genomic_DNA"/>
</dbReference>
<evidence type="ECO:0000313" key="5">
    <source>
        <dbReference type="Proteomes" id="UP001282288"/>
    </source>
</evidence>
<evidence type="ECO:0008006" key="6">
    <source>
        <dbReference type="Google" id="ProtNLM"/>
    </source>
</evidence>
<feature type="region of interest" description="Disordered" evidence="1">
    <location>
        <begin position="21"/>
        <end position="64"/>
    </location>
</feature>
<organism evidence="2 5">
    <name type="scientific">Streptomyces acidiscabies</name>
    <dbReference type="NCBI Taxonomy" id="42234"/>
    <lineage>
        <taxon>Bacteria</taxon>
        <taxon>Bacillati</taxon>
        <taxon>Actinomycetota</taxon>
        <taxon>Actinomycetes</taxon>
        <taxon>Kitasatosporales</taxon>
        <taxon>Streptomycetaceae</taxon>
        <taxon>Streptomyces</taxon>
    </lineage>
</organism>
<evidence type="ECO:0000313" key="4">
    <source>
        <dbReference type="Proteomes" id="UP001272987"/>
    </source>
</evidence>